<dbReference type="PANTHER" id="PTHR43142">
    <property type="entry name" value="CARBOXYLIC ESTER HYDROLASE"/>
    <property type="match status" value="1"/>
</dbReference>
<protein>
    <recommendedName>
        <fullName evidence="4">Carboxylesterase type B domain-containing protein</fullName>
    </recommendedName>
</protein>
<proteinExistence type="inferred from homology"/>
<dbReference type="GO" id="GO:0016787">
    <property type="term" value="F:hydrolase activity"/>
    <property type="evidence" value="ECO:0007669"/>
    <property type="project" value="UniProtKB-KW"/>
</dbReference>
<evidence type="ECO:0000259" key="4">
    <source>
        <dbReference type="Pfam" id="PF00135"/>
    </source>
</evidence>
<organism evidence="5 6">
    <name type="scientific">Pseudomonas jilinensis</name>
    <dbReference type="NCBI Taxonomy" id="2078689"/>
    <lineage>
        <taxon>Bacteria</taxon>
        <taxon>Pseudomonadati</taxon>
        <taxon>Pseudomonadota</taxon>
        <taxon>Gammaproteobacteria</taxon>
        <taxon>Pseudomonadales</taxon>
        <taxon>Pseudomonadaceae</taxon>
        <taxon>Pseudomonas</taxon>
    </lineage>
</organism>
<dbReference type="Pfam" id="PF00135">
    <property type="entry name" value="COesterase"/>
    <property type="match status" value="1"/>
</dbReference>
<dbReference type="PANTHER" id="PTHR43142:SF1">
    <property type="entry name" value="CARBOXYLIC ESTER HYDROLASE"/>
    <property type="match status" value="1"/>
</dbReference>
<dbReference type="AlphaFoldDB" id="A0A396RS48"/>
<dbReference type="Gene3D" id="3.40.50.1820">
    <property type="entry name" value="alpha/beta hydrolase"/>
    <property type="match status" value="1"/>
</dbReference>
<accession>A0A396RS48</accession>
<feature type="domain" description="Carboxylesterase type B" evidence="4">
    <location>
        <begin position="15"/>
        <end position="90"/>
    </location>
</feature>
<reference evidence="5 6" key="1">
    <citation type="submission" date="2018-06" db="EMBL/GenBank/DDBJ databases">
        <title>Pseudomonas jilinensis sp. nov., isolated from the production water of Jilin Oilfield in China.</title>
        <authorList>
            <person name="Wang J."/>
        </authorList>
    </citation>
    <scope>NUCLEOTIDE SEQUENCE [LARGE SCALE GENOMIC DNA]</scope>
    <source>
        <strain evidence="5 6">JS15-10A1</strain>
    </source>
</reference>
<dbReference type="Proteomes" id="UP000265745">
    <property type="component" value="Unassembled WGS sequence"/>
</dbReference>
<keyword evidence="6" id="KW-1185">Reference proteome</keyword>
<evidence type="ECO:0000313" key="5">
    <source>
        <dbReference type="EMBL" id="RHW19497.1"/>
    </source>
</evidence>
<sequence>MAWSDQAAQNPGLERFGEGGMSEDSLYLNVTAPKDADNLPVMVWFHGGGFTALTSNTRPFNNPQALVSKGVVQVSVNHRLGPFGYIAHPELSAESGYNGSGNYG</sequence>
<gene>
    <name evidence="5" type="ORF">C2846_18525</name>
</gene>
<dbReference type="InterPro" id="IPR029058">
    <property type="entry name" value="AB_hydrolase_fold"/>
</dbReference>
<evidence type="ECO:0000256" key="1">
    <source>
        <dbReference type="ARBA" id="ARBA00005964"/>
    </source>
</evidence>
<keyword evidence="2" id="KW-0378">Hydrolase</keyword>
<dbReference type="EMBL" id="QJSA01000056">
    <property type="protein sequence ID" value="RHW19497.1"/>
    <property type="molecule type" value="Genomic_DNA"/>
</dbReference>
<evidence type="ECO:0000313" key="6">
    <source>
        <dbReference type="Proteomes" id="UP000265745"/>
    </source>
</evidence>
<dbReference type="InterPro" id="IPR002018">
    <property type="entry name" value="CarbesteraseB"/>
</dbReference>
<feature type="region of interest" description="Disordered" evidence="3">
    <location>
        <begin position="1"/>
        <end position="20"/>
    </location>
</feature>
<comment type="similarity">
    <text evidence="1">Belongs to the type-B carboxylesterase/lipase family.</text>
</comment>
<dbReference type="SUPFAM" id="SSF53474">
    <property type="entry name" value="alpha/beta-Hydrolases"/>
    <property type="match status" value="1"/>
</dbReference>
<evidence type="ECO:0000256" key="2">
    <source>
        <dbReference type="ARBA" id="ARBA00022801"/>
    </source>
</evidence>
<feature type="non-terminal residue" evidence="5">
    <location>
        <position position="104"/>
    </location>
</feature>
<evidence type="ECO:0000256" key="3">
    <source>
        <dbReference type="SAM" id="MobiDB-lite"/>
    </source>
</evidence>
<comment type="caution">
    <text evidence="5">The sequence shown here is derived from an EMBL/GenBank/DDBJ whole genome shotgun (WGS) entry which is preliminary data.</text>
</comment>
<name>A0A396RS48_9PSED</name>